<dbReference type="InterPro" id="IPR036689">
    <property type="entry name" value="ESAT-6-like_sf"/>
</dbReference>
<sequence>MTMQFQKTDTGMKGGISAIEECESSCKTIHSGVTSVRSDLKADWQGAASQTFLNQLELWEQDYIQVLNMLTEIKNLVGEGDRTMNTAEEDINLTALNAFGGNEGNRVYDALT</sequence>
<comment type="caution">
    <text evidence="1">The sequence shown here is derived from an EMBL/GenBank/DDBJ whole genome shotgun (WGS) entry which is preliminary data.</text>
</comment>
<dbReference type="OrthoDB" id="4554345at2"/>
<accession>A0A229RPT8</accession>
<name>A0A229RPT8_9PSEU</name>
<dbReference type="InterPro" id="IPR010310">
    <property type="entry name" value="T7SS_ESAT-6-like"/>
</dbReference>
<reference evidence="1 2" key="1">
    <citation type="submission" date="2017-07" db="EMBL/GenBank/DDBJ databases">
        <title>Amycolatopsis thailandensis Genome sequencing and assembly.</title>
        <authorList>
            <person name="Kaur N."/>
            <person name="Mayilraj S."/>
        </authorList>
    </citation>
    <scope>NUCLEOTIDE SEQUENCE [LARGE SCALE GENOMIC DNA]</scope>
    <source>
        <strain evidence="1 2">JCM 16380</strain>
    </source>
</reference>
<keyword evidence="2" id="KW-1185">Reference proteome</keyword>
<evidence type="ECO:0008006" key="3">
    <source>
        <dbReference type="Google" id="ProtNLM"/>
    </source>
</evidence>
<dbReference type="RefSeq" id="WP_093937770.1">
    <property type="nucleotide sequence ID" value="NZ_NMQT01000123.1"/>
</dbReference>
<evidence type="ECO:0000313" key="1">
    <source>
        <dbReference type="EMBL" id="OXM48489.1"/>
    </source>
</evidence>
<proteinExistence type="predicted"/>
<dbReference type="Pfam" id="PF06013">
    <property type="entry name" value="WXG100"/>
    <property type="match status" value="1"/>
</dbReference>
<evidence type="ECO:0000313" key="2">
    <source>
        <dbReference type="Proteomes" id="UP000215223"/>
    </source>
</evidence>
<dbReference type="Proteomes" id="UP000215223">
    <property type="component" value="Unassembled WGS sequence"/>
</dbReference>
<dbReference type="SUPFAM" id="SSF140453">
    <property type="entry name" value="EsxAB dimer-like"/>
    <property type="match status" value="1"/>
</dbReference>
<dbReference type="AlphaFoldDB" id="A0A229RPT8"/>
<dbReference type="EMBL" id="NMQT01000123">
    <property type="protein sequence ID" value="OXM48489.1"/>
    <property type="molecule type" value="Genomic_DNA"/>
</dbReference>
<protein>
    <recommendedName>
        <fullName evidence="3">WXG100 family type VII secretion target</fullName>
    </recommendedName>
</protein>
<organism evidence="1 2">
    <name type="scientific">Amycolatopsis thailandensis</name>
    <dbReference type="NCBI Taxonomy" id="589330"/>
    <lineage>
        <taxon>Bacteria</taxon>
        <taxon>Bacillati</taxon>
        <taxon>Actinomycetota</taxon>
        <taxon>Actinomycetes</taxon>
        <taxon>Pseudonocardiales</taxon>
        <taxon>Pseudonocardiaceae</taxon>
        <taxon>Amycolatopsis</taxon>
    </lineage>
</organism>
<dbReference type="Gene3D" id="1.10.287.1060">
    <property type="entry name" value="ESAT-6-like"/>
    <property type="match status" value="1"/>
</dbReference>
<gene>
    <name evidence="1" type="ORF">CFP71_32445</name>
</gene>